<dbReference type="EMBL" id="FNVG01000018">
    <property type="protein sequence ID" value="SEG54388.1"/>
    <property type="molecule type" value="Genomic_DNA"/>
</dbReference>
<keyword evidence="1" id="KW-0472">Membrane</keyword>
<dbReference type="AlphaFoldDB" id="A0A1H6B0P8"/>
<protein>
    <submittedName>
        <fullName evidence="3">Uncharacterized membrane protein</fullName>
    </submittedName>
</protein>
<proteinExistence type="predicted"/>
<gene>
    <name evidence="3" type="ORF">SAMN04488244_11874</name>
</gene>
<keyword evidence="1" id="KW-1133">Transmembrane helix</keyword>
<feature type="transmembrane region" description="Helical" evidence="1">
    <location>
        <begin position="40"/>
        <end position="58"/>
    </location>
</feature>
<dbReference type="Proteomes" id="UP000236721">
    <property type="component" value="Unassembled WGS sequence"/>
</dbReference>
<dbReference type="InterPro" id="IPR007896">
    <property type="entry name" value="BTP_bacteria"/>
</dbReference>
<evidence type="ECO:0000259" key="2">
    <source>
        <dbReference type="Pfam" id="PF05232"/>
    </source>
</evidence>
<dbReference type="RefSeq" id="WP_103881520.1">
    <property type="nucleotide sequence ID" value="NZ_FNVG01000018.1"/>
</dbReference>
<evidence type="ECO:0000313" key="3">
    <source>
        <dbReference type="EMBL" id="SEG54388.1"/>
    </source>
</evidence>
<organism evidence="3 4">
    <name type="scientific">Vibrio hangzhouensis</name>
    <dbReference type="NCBI Taxonomy" id="462991"/>
    <lineage>
        <taxon>Bacteria</taxon>
        <taxon>Pseudomonadati</taxon>
        <taxon>Pseudomonadota</taxon>
        <taxon>Gammaproteobacteria</taxon>
        <taxon>Vibrionales</taxon>
        <taxon>Vibrionaceae</taxon>
        <taxon>Vibrio</taxon>
    </lineage>
</organism>
<dbReference type="Pfam" id="PF05232">
    <property type="entry name" value="BTP"/>
    <property type="match status" value="2"/>
</dbReference>
<dbReference type="InterPro" id="IPR058208">
    <property type="entry name" value="PACE"/>
</dbReference>
<accession>A0A1H6B0P8</accession>
<evidence type="ECO:0000256" key="1">
    <source>
        <dbReference type="SAM" id="Phobius"/>
    </source>
</evidence>
<name>A0A1H6B0P8_9VIBR</name>
<feature type="transmembrane region" description="Helical" evidence="1">
    <location>
        <begin position="7"/>
        <end position="28"/>
    </location>
</feature>
<evidence type="ECO:0000313" key="4">
    <source>
        <dbReference type="Proteomes" id="UP000236721"/>
    </source>
</evidence>
<feature type="domain" description="Chlorhexidine efflux transporter" evidence="2">
    <location>
        <begin position="3"/>
        <end position="62"/>
    </location>
</feature>
<dbReference type="OrthoDB" id="1631120at2"/>
<feature type="domain" description="Chlorhexidine efflux transporter" evidence="2">
    <location>
        <begin position="69"/>
        <end position="131"/>
    </location>
</feature>
<dbReference type="NCBIfam" id="NF033664">
    <property type="entry name" value="PACE_transport"/>
    <property type="match status" value="1"/>
</dbReference>
<keyword evidence="1" id="KW-0812">Transmembrane</keyword>
<feature type="transmembrane region" description="Helical" evidence="1">
    <location>
        <begin position="79"/>
        <end position="98"/>
    </location>
</feature>
<feature type="transmembrane region" description="Helical" evidence="1">
    <location>
        <begin position="104"/>
        <end position="126"/>
    </location>
</feature>
<sequence>MGAFERVFHSVLFEVLAVSFTIVGLSVFTDHDLSKLSGTMIVIATMAMCWNYLFNLVFDHFVKGEKINRTMGIRVVHVVLFEAGLLVLTVPVMAYMLHVTLWEALVMDVGVTVFVTIYAFIFNLSYDHVRAWIVKTRCQSRVTVEY</sequence>
<reference evidence="4" key="1">
    <citation type="submission" date="2016-10" db="EMBL/GenBank/DDBJ databases">
        <authorList>
            <person name="Varghese N."/>
            <person name="Submissions S."/>
        </authorList>
    </citation>
    <scope>NUCLEOTIDE SEQUENCE [LARGE SCALE GENOMIC DNA]</scope>
    <source>
        <strain evidence="4">CGMCC 1.7062</strain>
    </source>
</reference>
<keyword evidence="4" id="KW-1185">Reference proteome</keyword>